<accession>A0A1I0CAD5</accession>
<evidence type="ECO:0000313" key="1">
    <source>
        <dbReference type="EMBL" id="SET15842.1"/>
    </source>
</evidence>
<proteinExistence type="predicted"/>
<name>A0A1I0CAD5_9GAMM</name>
<organism evidence="1 2">
    <name type="scientific">Marinobacter segnicrescens</name>
    <dbReference type="NCBI Taxonomy" id="430453"/>
    <lineage>
        <taxon>Bacteria</taxon>
        <taxon>Pseudomonadati</taxon>
        <taxon>Pseudomonadota</taxon>
        <taxon>Gammaproteobacteria</taxon>
        <taxon>Pseudomonadales</taxon>
        <taxon>Marinobacteraceae</taxon>
        <taxon>Marinobacter</taxon>
    </lineage>
</organism>
<sequence length="56" mass="6353">MNQGLARQQADLLQRLHENKQRQLTVARRQGNALLSSVLEAEARAIGDAIELMNRR</sequence>
<evidence type="ECO:0000313" key="2">
    <source>
        <dbReference type="Proteomes" id="UP000198762"/>
    </source>
</evidence>
<dbReference type="STRING" id="430453.SAMN04487962_10528"/>
<keyword evidence="2" id="KW-1185">Reference proteome</keyword>
<dbReference type="AlphaFoldDB" id="A0A1I0CAD5"/>
<dbReference type="RefSeq" id="WP_177186019.1">
    <property type="nucleotide sequence ID" value="NZ_FOHZ01000005.1"/>
</dbReference>
<dbReference type="Proteomes" id="UP000198762">
    <property type="component" value="Unassembled WGS sequence"/>
</dbReference>
<dbReference type="EMBL" id="FOHZ01000005">
    <property type="protein sequence ID" value="SET15842.1"/>
    <property type="molecule type" value="Genomic_DNA"/>
</dbReference>
<reference evidence="2" key="1">
    <citation type="submission" date="2016-10" db="EMBL/GenBank/DDBJ databases">
        <authorList>
            <person name="Varghese N."/>
            <person name="Submissions S."/>
        </authorList>
    </citation>
    <scope>NUCLEOTIDE SEQUENCE [LARGE SCALE GENOMIC DNA]</scope>
    <source>
        <strain evidence="2">CGMCC 1.6489</strain>
    </source>
</reference>
<protein>
    <submittedName>
        <fullName evidence="1">Uncharacterized protein</fullName>
    </submittedName>
</protein>
<gene>
    <name evidence="1" type="ORF">SAMN04487962_10528</name>
</gene>